<dbReference type="InterPro" id="IPR036420">
    <property type="entry name" value="BRCT_dom_sf"/>
</dbReference>
<comment type="subunit">
    <text evidence="8">Homodimer.</text>
</comment>
<dbReference type="InterPro" id="IPR015010">
    <property type="entry name" value="TERF2IP_Myb"/>
</dbReference>
<feature type="region of interest" description="Disordered" evidence="9">
    <location>
        <begin position="187"/>
        <end position="326"/>
    </location>
</feature>
<dbReference type="Pfam" id="PF16589">
    <property type="entry name" value="BRCT_2"/>
    <property type="match status" value="1"/>
</dbReference>
<dbReference type="SUPFAM" id="SSF46774">
    <property type="entry name" value="ARID-like"/>
    <property type="match status" value="1"/>
</dbReference>
<comment type="subcellular location">
    <subcellularLocation>
        <location evidence="8">Nucleus</location>
    </subcellularLocation>
    <subcellularLocation>
        <location evidence="8">Chromosome</location>
        <location evidence="8">Telomere</location>
    </subcellularLocation>
</comment>
<feature type="compositionally biased region" description="Polar residues" evidence="9">
    <location>
        <begin position="531"/>
        <end position="556"/>
    </location>
</feature>
<keyword evidence="6" id="KW-0804">Transcription</keyword>
<feature type="compositionally biased region" description="Basic and acidic residues" evidence="9">
    <location>
        <begin position="662"/>
        <end position="672"/>
    </location>
</feature>
<feature type="compositionally biased region" description="Basic and acidic residues" evidence="9">
    <location>
        <begin position="627"/>
        <end position="642"/>
    </location>
</feature>
<dbReference type="Gene3D" id="1.10.10.2170">
    <property type="match status" value="1"/>
</dbReference>
<dbReference type="EMBL" id="PPTA01000009">
    <property type="protein sequence ID" value="TFB01300.1"/>
    <property type="molecule type" value="Genomic_DNA"/>
</dbReference>
<gene>
    <name evidence="11" type="ORF">CCMA1212_006635</name>
</gene>
<name>A0ABY2H1P2_9HYPO</name>
<accession>A0ABY2H1P2</accession>
<dbReference type="InterPro" id="IPR001357">
    <property type="entry name" value="BRCT_dom"/>
</dbReference>
<dbReference type="Pfam" id="PF08914">
    <property type="entry name" value="Myb_Rap1"/>
    <property type="match status" value="1"/>
</dbReference>
<dbReference type="InterPro" id="IPR036431">
    <property type="entry name" value="ARID_dom_sf"/>
</dbReference>
<evidence type="ECO:0000256" key="7">
    <source>
        <dbReference type="ARBA" id="ARBA00023242"/>
    </source>
</evidence>
<evidence type="ECO:0000313" key="12">
    <source>
        <dbReference type="Proteomes" id="UP001642720"/>
    </source>
</evidence>
<keyword evidence="4" id="KW-0805">Transcription regulation</keyword>
<comment type="similarity">
    <text evidence="1 8">Belongs to the RAP1 family.</text>
</comment>
<dbReference type="Gene3D" id="1.10.10.60">
    <property type="entry name" value="Homeodomain-like"/>
    <property type="match status" value="1"/>
</dbReference>
<evidence type="ECO:0000256" key="9">
    <source>
        <dbReference type="SAM" id="MobiDB-lite"/>
    </source>
</evidence>
<dbReference type="SUPFAM" id="SSF46689">
    <property type="entry name" value="Homeodomain-like"/>
    <property type="match status" value="1"/>
</dbReference>
<dbReference type="PANTHER" id="PTHR16466:SF6">
    <property type="entry name" value="TELOMERIC REPEAT-BINDING FACTOR 2-INTERACTING PROTEIN 1"/>
    <property type="match status" value="1"/>
</dbReference>
<organism evidence="11 12">
    <name type="scientific">Trichoderma ghanense</name>
    <dbReference type="NCBI Taxonomy" id="65468"/>
    <lineage>
        <taxon>Eukaryota</taxon>
        <taxon>Fungi</taxon>
        <taxon>Dikarya</taxon>
        <taxon>Ascomycota</taxon>
        <taxon>Pezizomycotina</taxon>
        <taxon>Sordariomycetes</taxon>
        <taxon>Hypocreomycetidae</taxon>
        <taxon>Hypocreales</taxon>
        <taxon>Hypocreaceae</taxon>
        <taxon>Trichoderma</taxon>
    </lineage>
</organism>
<dbReference type="PROSITE" id="PS51011">
    <property type="entry name" value="ARID"/>
    <property type="match status" value="1"/>
</dbReference>
<feature type="compositionally biased region" description="Low complexity" evidence="9">
    <location>
        <begin position="644"/>
        <end position="661"/>
    </location>
</feature>
<keyword evidence="12" id="KW-1185">Reference proteome</keyword>
<dbReference type="SMART" id="SM00501">
    <property type="entry name" value="BRIGHT"/>
    <property type="match status" value="1"/>
</dbReference>
<feature type="compositionally biased region" description="Acidic residues" evidence="9">
    <location>
        <begin position="297"/>
        <end position="315"/>
    </location>
</feature>
<keyword evidence="7 8" id="KW-0539">Nucleus</keyword>
<dbReference type="InterPro" id="IPR039595">
    <property type="entry name" value="TE2IP/Rap1"/>
</dbReference>
<feature type="compositionally biased region" description="Basic and acidic residues" evidence="9">
    <location>
        <begin position="262"/>
        <end position="295"/>
    </location>
</feature>
<reference evidence="11 12" key="1">
    <citation type="submission" date="2018-01" db="EMBL/GenBank/DDBJ databases">
        <title>Genome characterization of the sugarcane-associated fungus Trichoderma ghanense CCMA-1212 and their application in lignocelulose bioconversion.</title>
        <authorList>
            <person name="Steindorff A.S."/>
            <person name="Mendes T.D."/>
            <person name="Vilela E.S.D."/>
            <person name="Rodrigues D.S."/>
            <person name="Formighieri E.F."/>
            <person name="Melo I.S."/>
            <person name="Favaro L.C.L."/>
        </authorList>
    </citation>
    <scope>NUCLEOTIDE SEQUENCE [LARGE SCALE GENOMIC DNA]</scope>
    <source>
        <strain evidence="11 12">CCMA-1212</strain>
    </source>
</reference>
<evidence type="ECO:0000256" key="1">
    <source>
        <dbReference type="ARBA" id="ARBA00010467"/>
    </source>
</evidence>
<dbReference type="CDD" id="cd11655">
    <property type="entry name" value="rap1_myb-like"/>
    <property type="match status" value="1"/>
</dbReference>
<dbReference type="InterPro" id="IPR001606">
    <property type="entry name" value="ARID_dom"/>
</dbReference>
<sequence>MASHVTYDGVTGEGGNIFRGIKFWVSLSVPQRSSIIEKIESNGGVVVPREKDADMLIADHAKKKTAPPESYTWKFITESVDAGFIQVEDKYLIDPPPNERRSILAGAHARKTRTPFTQFDDALVAKHALKEGINTAGNAMYMKLEAKYPHHTWQSWRNRWVKFLSYKSHEELDRLARLANVDVGNAPITAKRPQAPRANANPSAGREPSQDRTEPSPRVSRISTREAARRSEAIPSVRPVERSHTEDAVSEPSGDTVAEETPQYRDAAELDEPPTAKDDEAGEHEPEEDHERGQEEAGAELDGEQDEQDTQDEVSVDGGPSSFSERDQFFSDLRDYCEANDMRLHTRCVVEDHEVDLFDLYQAVSAQSVPPDEVDWKQVAEDVGLGRTRSKETTAGLLKSSYNRYLGDFAEAMMSFEDNEEDPDENIPEEDGAIVGDEAAVTDSTTPRPSQQNRVLSFMLSDYGETRLGKRLPNGRPSTPERLHKRRRTMHTEIPMTPEDKLRTTGRLSAPSSAPGILHRIIDEEQGESGEPSQRTPRQQPSLEESFDMTPSQQLRSEAELVVNNEDAETPTLYFTPTAARLGQRNDGRLETIQEEGPSTYTPTRGRRLKKRALPPSFEQAQPPPSRDLRRTQLKEELERRRQQQQQQQQQQEDQQQQQQQQEERRQEDELRTPQQQLDNAEGQGPQWLQQDASDSSDPDEEHIEEKMKQFSRCKEDYLRQGYSEYHIIQAMRHTTMTPGETMDLVLKSLQAGRGIPDDCQGIWTDRDDSQLRYVVRVGELQGMPGDGAEARHRKEKAQKMLDRLLFKHGEARVKLRKRYLREVALAEKEMERGLQA</sequence>
<evidence type="ECO:0000256" key="6">
    <source>
        <dbReference type="ARBA" id="ARBA00023163"/>
    </source>
</evidence>
<evidence type="ECO:0000256" key="3">
    <source>
        <dbReference type="ARBA" id="ARBA00022895"/>
    </source>
</evidence>
<keyword evidence="5" id="KW-0010">Activator</keyword>
<evidence type="ECO:0000259" key="10">
    <source>
        <dbReference type="PROSITE" id="PS51011"/>
    </source>
</evidence>
<evidence type="ECO:0000256" key="8">
    <source>
        <dbReference type="RuleBase" id="RU367107"/>
    </source>
</evidence>
<feature type="compositionally biased region" description="Basic and acidic residues" evidence="9">
    <location>
        <begin position="223"/>
        <end position="232"/>
    </location>
</feature>
<feature type="domain" description="ARID" evidence="10">
    <location>
        <begin position="323"/>
        <end position="414"/>
    </location>
</feature>
<dbReference type="SMART" id="SM01014">
    <property type="entry name" value="ARID"/>
    <property type="match status" value="1"/>
</dbReference>
<dbReference type="Gene3D" id="1.10.150.60">
    <property type="entry name" value="ARID DNA-binding domain"/>
    <property type="match status" value="1"/>
</dbReference>
<comment type="function">
    <text evidence="8">Involved in the regulation of telomere length, clustering and has a specific role in telomere position effect (TPE).</text>
</comment>
<dbReference type="InterPro" id="IPR038104">
    <property type="entry name" value="Rap1_C_sf"/>
</dbReference>
<comment type="caution">
    <text evidence="11">The sequence shown here is derived from an EMBL/GenBank/DDBJ whole genome shotgun (WGS) entry which is preliminary data.</text>
</comment>
<evidence type="ECO:0000256" key="2">
    <source>
        <dbReference type="ARBA" id="ARBA00022454"/>
    </source>
</evidence>
<dbReference type="SUPFAM" id="SSF52113">
    <property type="entry name" value="BRCT domain"/>
    <property type="match status" value="1"/>
</dbReference>
<dbReference type="Pfam" id="PF11626">
    <property type="entry name" value="Rap1_C"/>
    <property type="match status" value="1"/>
</dbReference>
<dbReference type="GeneID" id="300578293"/>
<dbReference type="InterPro" id="IPR009057">
    <property type="entry name" value="Homeodomain-like_sf"/>
</dbReference>
<feature type="region of interest" description="Disordered" evidence="9">
    <location>
        <begin position="522"/>
        <end position="709"/>
    </location>
</feature>
<dbReference type="PANTHER" id="PTHR16466">
    <property type="entry name" value="TELOMERE REPEAT-BINDING FACTOR 2-INTERACTING PROTEIN 1"/>
    <property type="match status" value="1"/>
</dbReference>
<dbReference type="Proteomes" id="UP001642720">
    <property type="component" value="Unassembled WGS sequence"/>
</dbReference>
<evidence type="ECO:0000256" key="5">
    <source>
        <dbReference type="ARBA" id="ARBA00023159"/>
    </source>
</evidence>
<dbReference type="CDD" id="cd16100">
    <property type="entry name" value="ARID"/>
    <property type="match status" value="1"/>
</dbReference>
<proteinExistence type="inferred from homology"/>
<feature type="region of interest" description="Disordered" evidence="9">
    <location>
        <begin position="467"/>
        <end position="492"/>
    </location>
</feature>
<keyword evidence="2 8" id="KW-0158">Chromosome</keyword>
<dbReference type="Pfam" id="PF01388">
    <property type="entry name" value="ARID"/>
    <property type="match status" value="1"/>
</dbReference>
<protein>
    <recommendedName>
        <fullName evidence="8">DNA-binding protein RAP1</fullName>
    </recommendedName>
</protein>
<evidence type="ECO:0000256" key="4">
    <source>
        <dbReference type="ARBA" id="ARBA00023015"/>
    </source>
</evidence>
<dbReference type="InterPro" id="IPR021661">
    <property type="entry name" value="Rap1_C"/>
</dbReference>
<dbReference type="RefSeq" id="XP_073557501.1">
    <property type="nucleotide sequence ID" value="XM_073703843.1"/>
</dbReference>
<keyword evidence="3 8" id="KW-0779">Telomere</keyword>
<evidence type="ECO:0000313" key="11">
    <source>
        <dbReference type="EMBL" id="TFB01300.1"/>
    </source>
</evidence>